<accession>A0A7L7KRM2</accession>
<gene>
    <name evidence="1" type="ORF">G4Z02_01375</name>
</gene>
<dbReference type="RefSeq" id="WP_258878061.1">
    <property type="nucleotide sequence ID" value="NZ_CP048914.1"/>
</dbReference>
<dbReference type="KEGG" id="xcl:G4Z02_01375"/>
<reference evidence="1 2" key="1">
    <citation type="submission" date="2020-02" db="EMBL/GenBank/DDBJ databases">
        <authorList>
            <person name="Zheng R.K."/>
            <person name="Sun C.M."/>
        </authorList>
    </citation>
    <scope>NUCLEOTIDE SEQUENCE [LARGE SCALE GENOMIC DNA]</scope>
    <source>
        <strain evidence="2">zrk13</strain>
    </source>
</reference>
<keyword evidence="2" id="KW-1185">Reference proteome</keyword>
<sequence>MKTFKRFTIILLLATMLFVLQYASSESLWLNQPNSDDIIQTIETLQERSKEIQELMAEALQTDPDAGYKELFKLDEKHTFVIDFKQTTLDQMIADLQQYYSIYGTYQLNTYYPVNVYYQVNDTPVLFTDVGFRLTGSTDERRLPINDTNDWQDIHFLLKFNETFDTTMTSQTYIRLKTREFAGIEELIFRYNSNNDPSHSKTIFGHQMARKAGVNAPNATYTEVVFTVDETIVHQSLYTMIEQIDEEFIRRQFDVDDVGNLYEANDGATLELISDPTVVGIKDESIFYTPLYERRSNEEHLDYTDIIDVSTNLHTLEGAALQVYLDTHINVDAFLRMSAMHILLGHVDDYRSYGRNVYYYFDESNYMTVIPSSYTNILGVGWTGEPTFINNTLGNDIYEWGQPMWTTFSTPLWDTIIADESNQELYESYLIEFLDTLFTQDAFMNQYLKAKSLYGDTYSFQIPNLGYFSNKALIVRDQVAYYEQQRSTE</sequence>
<dbReference type="InterPro" id="IPR014867">
    <property type="entry name" value="Spore_coat_CotH_CotH2/3/7"/>
</dbReference>
<dbReference type="Proteomes" id="UP000514720">
    <property type="component" value="Chromosome"/>
</dbReference>
<organism evidence="1 2">
    <name type="scientific">Candidatus Xianfuyuplasma coldseepsis</name>
    <dbReference type="NCBI Taxonomy" id="2782163"/>
    <lineage>
        <taxon>Bacteria</taxon>
        <taxon>Bacillati</taxon>
        <taxon>Mycoplasmatota</taxon>
        <taxon>Mollicutes</taxon>
        <taxon>Candidatus Izemoplasmatales</taxon>
        <taxon>Candidatus Izemoplasmataceae</taxon>
        <taxon>Candidatus Xianfuyuplasma</taxon>
    </lineage>
</organism>
<protein>
    <recommendedName>
        <fullName evidence="3">CotH protein</fullName>
    </recommendedName>
</protein>
<dbReference type="AlphaFoldDB" id="A0A7L7KRM2"/>
<dbReference type="PANTHER" id="PTHR40050">
    <property type="entry name" value="INNER SPORE COAT PROTEIN H"/>
    <property type="match status" value="1"/>
</dbReference>
<dbReference type="Pfam" id="PF08757">
    <property type="entry name" value="CotH"/>
    <property type="match status" value="1"/>
</dbReference>
<evidence type="ECO:0008006" key="3">
    <source>
        <dbReference type="Google" id="ProtNLM"/>
    </source>
</evidence>
<evidence type="ECO:0000313" key="2">
    <source>
        <dbReference type="Proteomes" id="UP000514720"/>
    </source>
</evidence>
<name>A0A7L7KRM2_9MOLU</name>
<evidence type="ECO:0000313" key="1">
    <source>
        <dbReference type="EMBL" id="QMS84448.1"/>
    </source>
</evidence>
<dbReference type="EMBL" id="CP048914">
    <property type="protein sequence ID" value="QMS84448.1"/>
    <property type="molecule type" value="Genomic_DNA"/>
</dbReference>
<proteinExistence type="predicted"/>
<dbReference type="PANTHER" id="PTHR40050:SF1">
    <property type="entry name" value="INNER SPORE COAT PROTEIN H"/>
    <property type="match status" value="1"/>
</dbReference>